<dbReference type="SUPFAM" id="SSF51735">
    <property type="entry name" value="NAD(P)-binding Rossmann-fold domains"/>
    <property type="match status" value="1"/>
</dbReference>
<sequence>MPYSLKLRNVLITGGSRGLGAEVARKFAAEGSNVTINYHSQEAPAQELAKEIESKYNVKTLVIQGDGGVVEDIKKCVQETVKAFGGLDIIIGNAGWTRFSKFDDLESMSYEEWDKCWNTNVKGNLALLREAMPIFQKNPDGGVFIMTSSVAGKSLSGSSMPYSVTKAAQIHMMKCMANTQGPKSGGKVRINAVLPGLLLTDWGNKYGDERIKALTEASALKQETKLDDCAQAFVDVAKNTSWTGQAIHIDSGLVVGHM</sequence>
<reference evidence="5 7" key="2">
    <citation type="submission" date="2023-09" db="EMBL/GenBank/DDBJ databases">
        <title>Complete-Gapless Cercospora beticola genome.</title>
        <authorList>
            <person name="Wyatt N.A."/>
            <person name="Spanner R.E."/>
            <person name="Bolton M.D."/>
        </authorList>
    </citation>
    <scope>NUCLEOTIDE SEQUENCE [LARGE SCALE GENOMIC DNA]</scope>
    <source>
        <strain evidence="5">Cb09-40</strain>
    </source>
</reference>
<dbReference type="InterPro" id="IPR002347">
    <property type="entry name" value="SDR_fam"/>
</dbReference>
<dbReference type="GO" id="GO:0016491">
    <property type="term" value="F:oxidoreductase activity"/>
    <property type="evidence" value="ECO:0007669"/>
    <property type="project" value="UniProtKB-KW"/>
</dbReference>
<dbReference type="AlphaFoldDB" id="A0A2G5HJ42"/>
<dbReference type="PANTHER" id="PTHR43618">
    <property type="entry name" value="7-ALPHA-HYDROXYSTEROID DEHYDROGENASE"/>
    <property type="match status" value="1"/>
</dbReference>
<dbReference type="InterPro" id="IPR036291">
    <property type="entry name" value="NAD(P)-bd_dom_sf"/>
</dbReference>
<dbReference type="Proteomes" id="UP001302367">
    <property type="component" value="Chromosome 4"/>
</dbReference>
<keyword evidence="3" id="KW-0560">Oxidoreductase</keyword>
<dbReference type="CDD" id="cd05233">
    <property type="entry name" value="SDR_c"/>
    <property type="match status" value="1"/>
</dbReference>
<dbReference type="Proteomes" id="UP000230605">
    <property type="component" value="Chromosome 4"/>
</dbReference>
<dbReference type="Gene3D" id="3.40.50.720">
    <property type="entry name" value="NAD(P)-binding Rossmann-like Domain"/>
    <property type="match status" value="1"/>
</dbReference>
<evidence type="ECO:0000313" key="4">
    <source>
        <dbReference type="EMBL" id="PIA92560.1"/>
    </source>
</evidence>
<dbReference type="PRINTS" id="PR00081">
    <property type="entry name" value="GDHRDH"/>
</dbReference>
<dbReference type="Pfam" id="PF00106">
    <property type="entry name" value="adh_short"/>
    <property type="match status" value="1"/>
</dbReference>
<evidence type="ECO:0000256" key="3">
    <source>
        <dbReference type="ARBA" id="ARBA00023002"/>
    </source>
</evidence>
<dbReference type="InterPro" id="IPR052178">
    <property type="entry name" value="Sec_Metab_Biosynth_SDR"/>
</dbReference>
<organism evidence="4 6">
    <name type="scientific">Cercospora beticola</name>
    <name type="common">Sugarbeet leaf spot fungus</name>
    <dbReference type="NCBI Taxonomy" id="122368"/>
    <lineage>
        <taxon>Eukaryota</taxon>
        <taxon>Fungi</taxon>
        <taxon>Dikarya</taxon>
        <taxon>Ascomycota</taxon>
        <taxon>Pezizomycotina</taxon>
        <taxon>Dothideomycetes</taxon>
        <taxon>Dothideomycetidae</taxon>
        <taxon>Mycosphaerellales</taxon>
        <taxon>Mycosphaerellaceae</taxon>
        <taxon>Cercospora</taxon>
    </lineage>
</organism>
<protein>
    <submittedName>
        <fullName evidence="4">Putative oxidoreductase</fullName>
    </submittedName>
</protein>
<evidence type="ECO:0000313" key="7">
    <source>
        <dbReference type="Proteomes" id="UP001302367"/>
    </source>
</evidence>
<proteinExistence type="inferred from homology"/>
<evidence type="ECO:0000256" key="2">
    <source>
        <dbReference type="ARBA" id="ARBA00022857"/>
    </source>
</evidence>
<evidence type="ECO:0000313" key="5">
    <source>
        <dbReference type="EMBL" id="WPB02182.1"/>
    </source>
</evidence>
<evidence type="ECO:0000256" key="1">
    <source>
        <dbReference type="ARBA" id="ARBA00006484"/>
    </source>
</evidence>
<evidence type="ECO:0000313" key="6">
    <source>
        <dbReference type="Proteomes" id="UP000230605"/>
    </source>
</evidence>
<gene>
    <name evidence="4" type="ORF">CB0940_04899</name>
    <name evidence="5" type="ORF">RHO25_006816</name>
</gene>
<dbReference type="PANTHER" id="PTHR43618:SF2">
    <property type="entry name" value="CHAIN DEHYDROGENASE, PUTATIVE (AFU_ORTHOLOGUE AFUA_6G06930)-RELATED"/>
    <property type="match status" value="1"/>
</dbReference>
<name>A0A2G5HJ42_CERBT</name>
<accession>A0A2G5HJ42</accession>
<keyword evidence="2" id="KW-0521">NADP</keyword>
<dbReference type="EMBL" id="LKMD01000105">
    <property type="protein sequence ID" value="PIA92560.1"/>
    <property type="molecule type" value="Genomic_DNA"/>
</dbReference>
<keyword evidence="7" id="KW-1185">Reference proteome</keyword>
<dbReference type="EMBL" id="CP134187">
    <property type="protein sequence ID" value="WPB02182.1"/>
    <property type="molecule type" value="Genomic_DNA"/>
</dbReference>
<dbReference type="OrthoDB" id="37659at2759"/>
<comment type="similarity">
    <text evidence="1">Belongs to the short-chain dehydrogenases/reductases (SDR) family.</text>
</comment>
<reference evidence="4 6" key="1">
    <citation type="submission" date="2015-10" db="EMBL/GenBank/DDBJ databases">
        <title>The cercosporin biosynthetic gene cluster was horizontally transferred to several fungal lineages and shown to be expanded in Cercospora beticola based on microsynteny with recipient genomes.</title>
        <authorList>
            <person name="De Jonge R."/>
            <person name="Ebert M.K."/>
            <person name="Suttle J.C."/>
            <person name="Jurick Ii W.M."/>
            <person name="Secor G.A."/>
            <person name="Thomma B.P."/>
            <person name="Van De Peer Y."/>
            <person name="Bolton M.D."/>
        </authorList>
    </citation>
    <scope>NUCLEOTIDE SEQUENCE [LARGE SCALE GENOMIC DNA]</scope>
    <source>
        <strain evidence="4 6">09-40</strain>
    </source>
</reference>